<keyword evidence="1" id="KW-0732">Signal</keyword>
<feature type="signal peptide" evidence="1">
    <location>
        <begin position="1"/>
        <end position="16"/>
    </location>
</feature>
<dbReference type="GO" id="GO:0006629">
    <property type="term" value="P:lipid metabolic process"/>
    <property type="evidence" value="ECO:0007669"/>
    <property type="project" value="InterPro"/>
</dbReference>
<dbReference type="CDD" id="cd00519">
    <property type="entry name" value="Lipase_3"/>
    <property type="match status" value="1"/>
</dbReference>
<evidence type="ECO:0000313" key="3">
    <source>
        <dbReference type="Proteomes" id="UP000887578"/>
    </source>
</evidence>
<evidence type="ECO:0000313" key="4">
    <source>
        <dbReference type="WBParaSite" id="PDA_v2.g11054.t1"/>
    </source>
</evidence>
<evidence type="ECO:0000259" key="2">
    <source>
        <dbReference type="Pfam" id="PF01764"/>
    </source>
</evidence>
<dbReference type="SUPFAM" id="SSF53474">
    <property type="entry name" value="alpha/beta-Hydrolases"/>
    <property type="match status" value="1"/>
</dbReference>
<dbReference type="AlphaFoldDB" id="A0A914P000"/>
<keyword evidence="3" id="KW-1185">Reference proteome</keyword>
<evidence type="ECO:0000256" key="1">
    <source>
        <dbReference type="SAM" id="SignalP"/>
    </source>
</evidence>
<dbReference type="InterPro" id="IPR029058">
    <property type="entry name" value="AB_hydrolase_fold"/>
</dbReference>
<accession>A0A914P000</accession>
<proteinExistence type="predicted"/>
<dbReference type="Pfam" id="PF01764">
    <property type="entry name" value="Lipase_3"/>
    <property type="match status" value="1"/>
</dbReference>
<dbReference type="Proteomes" id="UP000887578">
    <property type="component" value="Unplaced"/>
</dbReference>
<feature type="chain" id="PRO_5036849561" evidence="1">
    <location>
        <begin position="17"/>
        <end position="353"/>
    </location>
</feature>
<sequence length="353" mass="39436">MIKVLIFFSLFSLCFADPMEDLTDPMVDYLRNHYMPFAAAAYSDNPNKCLSNIQKWIDKYHDISSGNHPNETISLYRQYKIKCPSLNDYCSGYTAILNANKNGTNAPIVVAFKGTANFENFFQNIWNHNEMVPFVGGGKVSKQFLDAFNNIWINAGMKDDVLTLRNKYPLSIFIFIGHSTGGAMASLAASTVTSTGLTEFVGLFTFGQPRTGDAKYASADRLGPSWWSSDRVVHNADIVPHLPSSNDSTYYHHISEWWWPNDMAVGANYTQCSSVNGEDPKCSNSLDDSTLNFDDHKMYFGRNVTEYGINGCTDLGNGKHPKAYNLKAMPKSSLFVSPLGTIFTKEAKNELFN</sequence>
<dbReference type="InterPro" id="IPR002921">
    <property type="entry name" value="Fungal_lipase-type"/>
</dbReference>
<feature type="domain" description="Fungal lipase-type" evidence="2">
    <location>
        <begin position="109"/>
        <end position="244"/>
    </location>
</feature>
<dbReference type="PANTHER" id="PTHR45908">
    <property type="entry name" value="PROTEIN CBG11750-RELATED"/>
    <property type="match status" value="1"/>
</dbReference>
<reference evidence="4" key="1">
    <citation type="submission" date="2022-11" db="UniProtKB">
        <authorList>
            <consortium name="WormBaseParasite"/>
        </authorList>
    </citation>
    <scope>IDENTIFICATION</scope>
</reference>
<organism evidence="3 4">
    <name type="scientific">Panagrolaimus davidi</name>
    <dbReference type="NCBI Taxonomy" id="227884"/>
    <lineage>
        <taxon>Eukaryota</taxon>
        <taxon>Metazoa</taxon>
        <taxon>Ecdysozoa</taxon>
        <taxon>Nematoda</taxon>
        <taxon>Chromadorea</taxon>
        <taxon>Rhabditida</taxon>
        <taxon>Tylenchina</taxon>
        <taxon>Panagrolaimomorpha</taxon>
        <taxon>Panagrolaimoidea</taxon>
        <taxon>Panagrolaimidae</taxon>
        <taxon>Panagrolaimus</taxon>
    </lineage>
</organism>
<dbReference type="WBParaSite" id="PDA_v2.g11054.t1">
    <property type="protein sequence ID" value="PDA_v2.g11054.t1"/>
    <property type="gene ID" value="PDA_v2.g11054"/>
</dbReference>
<name>A0A914P000_9BILA</name>
<protein>
    <submittedName>
        <fullName evidence="4">Fungal lipase-like domain-containing protein</fullName>
    </submittedName>
</protein>
<dbReference type="Gene3D" id="3.40.50.1820">
    <property type="entry name" value="alpha/beta hydrolase"/>
    <property type="match status" value="1"/>
</dbReference>